<evidence type="ECO:0000313" key="12">
    <source>
        <dbReference type="Proteomes" id="UP000887577"/>
    </source>
</evidence>
<keyword evidence="7" id="KW-0446">Lipid-binding</keyword>
<name>A0A914YGX8_9BILA</name>
<protein>
    <submittedName>
        <fullName evidence="13">SMP-LTD domain-containing protein</fullName>
    </submittedName>
</protein>
<dbReference type="GO" id="GO:0008289">
    <property type="term" value="F:lipid binding"/>
    <property type="evidence" value="ECO:0007669"/>
    <property type="project" value="UniProtKB-KW"/>
</dbReference>
<keyword evidence="8 10" id="KW-0472">Membrane</keyword>
<feature type="region of interest" description="Disordered" evidence="9">
    <location>
        <begin position="421"/>
        <end position="482"/>
    </location>
</feature>
<comment type="subcellular location">
    <subcellularLocation>
        <location evidence="1">Endoplasmic reticulum membrane</location>
    </subcellularLocation>
</comment>
<dbReference type="PROSITE" id="PS51847">
    <property type="entry name" value="SMP"/>
    <property type="match status" value="1"/>
</dbReference>
<feature type="compositionally biased region" description="Basic residues" evidence="9">
    <location>
        <begin position="453"/>
        <end position="462"/>
    </location>
</feature>
<keyword evidence="4" id="KW-0256">Endoplasmic reticulum</keyword>
<dbReference type="AlphaFoldDB" id="A0A914YGX8"/>
<sequence>MTEIIVDNKNIEVEADPEKEEVIRCKDSVITEESNTAEDSADMAFNGVRFSRTNSECSMNNHQKETTNGSSYWTINDDDENSVEVDAALEADESSIASSLKETNSSYPFLQVNNSSEQIRRQQEIMAEARGRSASMSSTVSKKDGSIASFLSSKNASGSRTGSVVRETTQVVVDDPSMTFKVITTKEKVTLDNAFPSLDDSKNLIPTLDDLPTFKELSLDKITQLLREIACRYQRLPFFRYRLFTLACLSICYFIFPGFITGLLFGLYLSIIAFLFVCVSDPIIPAALSQQQFQHVVDGVASFSKKEEATPKVYKGWMNILNEAYNPHTFHANHIQTVLVRLDGNMLRISRPKTNVLKHAFYDDPSLTKAEPTMLAQSIYDLTNASVKLRPKRLAKRRWFSRKYPICIRLASADNEIHSRNEDRWQMTQSKTMNALSKDSDESSSSAGPLTKLFRRKKKRSRKPSEMSHDSNASGKDSEVQSAYNAEVMSTRSADAQIQSATTEDIPIGKEADGYISDLDISNESDADVVGVHRSFSATDLNRTPLVRLQKNFPGSKTRAFKNIYLFGRSAREKERWFHVLRRACNKYSEAKTRNLRKSSLPSPSCTSSAGMSRDYFLYLMDHLQFSKHLEEIIPKPLDQRSDEEKAEYGTVFMDLGRQKWQKPAISNSSEFVIFANLMTMRLFYDFCRDEFFCSMVKAKIQNKLASIHLPYFIETLELSKFEIGTKIPKIQKIYTPTVDDWGIWVDFDIQYEGCIRLVLETKIDLMKLKENPDPTEGAEKNATTCLSVAKAVSHYSDSEVAESPEESPDEHFGSKVKYHDLTTKEKTGQKILNLVDKVAHSKIFKAATHLKPIKKAMEEVSSTRLILNVEVTSLEGTLALNLPPPPSDRLW</sequence>
<feature type="compositionally biased region" description="Polar residues" evidence="9">
    <location>
        <begin position="426"/>
        <end position="435"/>
    </location>
</feature>
<keyword evidence="3 10" id="KW-0812">Transmembrane</keyword>
<evidence type="ECO:0000256" key="1">
    <source>
        <dbReference type="ARBA" id="ARBA00004586"/>
    </source>
</evidence>
<evidence type="ECO:0000256" key="10">
    <source>
        <dbReference type="SAM" id="Phobius"/>
    </source>
</evidence>
<evidence type="ECO:0000256" key="2">
    <source>
        <dbReference type="ARBA" id="ARBA00022448"/>
    </source>
</evidence>
<accession>A0A914YGX8</accession>
<evidence type="ECO:0000256" key="6">
    <source>
        <dbReference type="ARBA" id="ARBA00023055"/>
    </source>
</evidence>
<dbReference type="PANTHER" id="PTHR13466">
    <property type="entry name" value="TEX2 PROTEIN-RELATED"/>
    <property type="match status" value="1"/>
</dbReference>
<evidence type="ECO:0000256" key="7">
    <source>
        <dbReference type="ARBA" id="ARBA00023121"/>
    </source>
</evidence>
<feature type="compositionally biased region" description="Polar residues" evidence="9">
    <location>
        <begin position="470"/>
        <end position="482"/>
    </location>
</feature>
<keyword evidence="6" id="KW-0445">Lipid transport</keyword>
<dbReference type="Proteomes" id="UP000887577">
    <property type="component" value="Unplaced"/>
</dbReference>
<dbReference type="CDD" id="cd21675">
    <property type="entry name" value="SMP_TEX2"/>
    <property type="match status" value="1"/>
</dbReference>
<keyword evidence="12" id="KW-1185">Reference proteome</keyword>
<dbReference type="WBParaSite" id="PSU_v2.g18585.t1">
    <property type="protein sequence ID" value="PSU_v2.g18585.t1"/>
    <property type="gene ID" value="PSU_v2.g18585"/>
</dbReference>
<keyword evidence="2" id="KW-0813">Transport</keyword>
<organism evidence="12 13">
    <name type="scientific">Panagrolaimus superbus</name>
    <dbReference type="NCBI Taxonomy" id="310955"/>
    <lineage>
        <taxon>Eukaryota</taxon>
        <taxon>Metazoa</taxon>
        <taxon>Ecdysozoa</taxon>
        <taxon>Nematoda</taxon>
        <taxon>Chromadorea</taxon>
        <taxon>Rhabditida</taxon>
        <taxon>Tylenchina</taxon>
        <taxon>Panagrolaimomorpha</taxon>
        <taxon>Panagrolaimoidea</taxon>
        <taxon>Panagrolaimidae</taxon>
        <taxon>Panagrolaimus</taxon>
    </lineage>
</organism>
<evidence type="ECO:0000256" key="5">
    <source>
        <dbReference type="ARBA" id="ARBA00022989"/>
    </source>
</evidence>
<evidence type="ECO:0000313" key="13">
    <source>
        <dbReference type="WBParaSite" id="PSU_v2.g18585.t1"/>
    </source>
</evidence>
<evidence type="ECO:0000259" key="11">
    <source>
        <dbReference type="PROSITE" id="PS51847"/>
    </source>
</evidence>
<evidence type="ECO:0000256" key="3">
    <source>
        <dbReference type="ARBA" id="ARBA00022692"/>
    </source>
</evidence>
<dbReference type="GO" id="GO:0006869">
    <property type="term" value="P:lipid transport"/>
    <property type="evidence" value="ECO:0007669"/>
    <property type="project" value="UniProtKB-KW"/>
</dbReference>
<evidence type="ECO:0000256" key="9">
    <source>
        <dbReference type="SAM" id="MobiDB-lite"/>
    </source>
</evidence>
<evidence type="ECO:0000256" key="4">
    <source>
        <dbReference type="ARBA" id="ARBA00022824"/>
    </source>
</evidence>
<dbReference type="PANTHER" id="PTHR13466:SF0">
    <property type="entry name" value="SMP-LTD DOMAIN-CONTAINING PROTEIN"/>
    <property type="match status" value="1"/>
</dbReference>
<feature type="transmembrane region" description="Helical" evidence="10">
    <location>
        <begin position="243"/>
        <end position="276"/>
    </location>
</feature>
<feature type="domain" description="SMP-LTD" evidence="11">
    <location>
        <begin position="679"/>
        <end position="892"/>
    </location>
</feature>
<keyword evidence="5 10" id="KW-1133">Transmembrane helix</keyword>
<dbReference type="GO" id="GO:0005789">
    <property type="term" value="C:endoplasmic reticulum membrane"/>
    <property type="evidence" value="ECO:0007669"/>
    <property type="project" value="UniProtKB-SubCell"/>
</dbReference>
<dbReference type="InterPro" id="IPR031468">
    <property type="entry name" value="SMP_LBD"/>
</dbReference>
<evidence type="ECO:0000256" key="8">
    <source>
        <dbReference type="ARBA" id="ARBA00023136"/>
    </source>
</evidence>
<reference evidence="13" key="1">
    <citation type="submission" date="2022-11" db="UniProtKB">
        <authorList>
            <consortium name="WormBaseParasite"/>
        </authorList>
    </citation>
    <scope>IDENTIFICATION</scope>
</reference>
<proteinExistence type="predicted"/>